<sequence length="185" mass="20695">MQRLIFRPAALLLCLLLAACAGRMPKRQVELPPLRLSPASLPAPLALQQQLHFRFGSHERDLDALLEADAQQVQLAMQAMGQTGVRLQWDGQQLTQQRAPWLPPQVRAERVLDDLQFALWPTAAIAAALPSDWQVSDDGQQRSLSRDGTVWLQLQRLDDGSVQLDNRAEGYALRIESIDMAGQDR</sequence>
<reference evidence="2 3" key="1">
    <citation type="submission" date="2015-03" db="EMBL/GenBank/DDBJ databases">
        <title>Draft genome of Stenotrophomonas maltophila isolated from urine specimen.</title>
        <authorList>
            <person name="Murugan N."/>
            <person name="Malathi J."/>
            <person name="Umashankar V."/>
            <person name="Madhavan H."/>
        </authorList>
    </citation>
    <scope>NUCLEOTIDE SEQUENCE [LARGE SCALE GENOMIC DNA]</scope>
    <source>
        <strain evidence="2 3">JMNMN1</strain>
    </source>
</reference>
<evidence type="ECO:0008006" key="4">
    <source>
        <dbReference type="Google" id="ProtNLM"/>
    </source>
</evidence>
<dbReference type="InterPro" id="IPR021675">
    <property type="entry name" value="DUF3261"/>
</dbReference>
<evidence type="ECO:0000313" key="2">
    <source>
        <dbReference type="EMBL" id="KKD56777.1"/>
    </source>
</evidence>
<organism evidence="2 3">
    <name type="scientific">Stenotrophomonas maltophilia</name>
    <name type="common">Pseudomonas maltophilia</name>
    <name type="synonym">Xanthomonas maltophilia</name>
    <dbReference type="NCBI Taxonomy" id="40324"/>
    <lineage>
        <taxon>Bacteria</taxon>
        <taxon>Pseudomonadati</taxon>
        <taxon>Pseudomonadota</taxon>
        <taxon>Gammaproteobacteria</taxon>
        <taxon>Lysobacterales</taxon>
        <taxon>Lysobacteraceae</taxon>
        <taxon>Stenotrophomonas</taxon>
        <taxon>Stenotrophomonas maltophilia group</taxon>
    </lineage>
</organism>
<proteinExistence type="predicted"/>
<comment type="caution">
    <text evidence="2">The sequence shown here is derived from an EMBL/GenBank/DDBJ whole genome shotgun (WGS) entry which is preliminary data.</text>
</comment>
<feature type="signal peptide" evidence="1">
    <location>
        <begin position="1"/>
        <end position="21"/>
    </location>
</feature>
<dbReference type="Pfam" id="PF11659">
    <property type="entry name" value="DUF3261"/>
    <property type="match status" value="1"/>
</dbReference>
<dbReference type="Proteomes" id="UP000243478">
    <property type="component" value="Unassembled WGS sequence"/>
</dbReference>
<dbReference type="AlphaFoldDB" id="A0A0F5ZN75"/>
<evidence type="ECO:0000256" key="1">
    <source>
        <dbReference type="SAM" id="SignalP"/>
    </source>
</evidence>
<accession>A0A0F5ZN75</accession>
<keyword evidence="1" id="KW-0732">Signal</keyword>
<feature type="chain" id="PRO_5002498140" description="DUF3261 domain-containing protein" evidence="1">
    <location>
        <begin position="22"/>
        <end position="185"/>
    </location>
</feature>
<dbReference type="PROSITE" id="PS51257">
    <property type="entry name" value="PROKAR_LIPOPROTEIN"/>
    <property type="match status" value="1"/>
</dbReference>
<dbReference type="EMBL" id="JZRZ01000030">
    <property type="protein sequence ID" value="KKD56777.1"/>
    <property type="molecule type" value="Genomic_DNA"/>
</dbReference>
<protein>
    <recommendedName>
        <fullName evidence="4">DUF3261 domain-containing protein</fullName>
    </recommendedName>
</protein>
<gene>
    <name evidence="2" type="ORF">VM57_19195</name>
</gene>
<name>A0A0F5ZN75_STEMA</name>
<evidence type="ECO:0000313" key="3">
    <source>
        <dbReference type="Proteomes" id="UP000243478"/>
    </source>
</evidence>
<dbReference type="PATRIC" id="fig|40324.63.peg.7118"/>